<feature type="compositionally biased region" description="Polar residues" evidence="1">
    <location>
        <begin position="51"/>
        <end position="65"/>
    </location>
</feature>
<reference evidence="3" key="1">
    <citation type="submission" date="2022-11" db="UniProtKB">
        <authorList>
            <consortium name="WormBaseParasite"/>
        </authorList>
    </citation>
    <scope>IDENTIFICATION</scope>
</reference>
<evidence type="ECO:0000313" key="2">
    <source>
        <dbReference type="Proteomes" id="UP000887569"/>
    </source>
</evidence>
<dbReference type="Proteomes" id="UP000887569">
    <property type="component" value="Unplaced"/>
</dbReference>
<dbReference type="WBParaSite" id="PgR194_g004_t03">
    <property type="protein sequence ID" value="PgR194_g004_t03"/>
    <property type="gene ID" value="PgR194_g004"/>
</dbReference>
<feature type="compositionally biased region" description="Polar residues" evidence="1">
    <location>
        <begin position="113"/>
        <end position="130"/>
    </location>
</feature>
<name>A0A915CIK3_PARUN</name>
<accession>A0A915CIK3</accession>
<organism evidence="2 3">
    <name type="scientific">Parascaris univalens</name>
    <name type="common">Nematode worm</name>
    <dbReference type="NCBI Taxonomy" id="6257"/>
    <lineage>
        <taxon>Eukaryota</taxon>
        <taxon>Metazoa</taxon>
        <taxon>Ecdysozoa</taxon>
        <taxon>Nematoda</taxon>
        <taxon>Chromadorea</taxon>
        <taxon>Rhabditida</taxon>
        <taxon>Spirurina</taxon>
        <taxon>Ascaridomorpha</taxon>
        <taxon>Ascaridoidea</taxon>
        <taxon>Ascarididae</taxon>
        <taxon>Parascaris</taxon>
    </lineage>
</organism>
<proteinExistence type="predicted"/>
<dbReference type="AlphaFoldDB" id="A0A915CIK3"/>
<evidence type="ECO:0000256" key="1">
    <source>
        <dbReference type="SAM" id="MobiDB-lite"/>
    </source>
</evidence>
<protein>
    <submittedName>
        <fullName evidence="3">DEP domain-containing protein</fullName>
    </submittedName>
</protein>
<sequence>MIFERRVAEGDGQWTMTDNGRVDALQRRGVAERRSPAKEVMHRVRDGIMNMSRTHSSEQNNSRANQWEPHHAVQIPTQGKKRASRNRQSNNMSVKRAPATLRTGRRPHASKIPTASINPQGSRARGTQKSLGKAVGKTEHPNSSPPSVMGRLKGWIKRQTPFKDERSITDSRTGGTTSNDKSIYSHYVDSELDRLTPVPSHKLTRAHDFPLIDHSDEVSCEMPDNRSPSHFKDHRRGRSSRKSTKKPPTPHHWREQGSRLSVKESEFERNMALTFLCLRLQSIKVDEERLRRLENTLLSSGQPSLSAKEAMEWLLSHGDRIQQNARKASEKLRVVLADISIPVERAVKVLEIFVRNGTLFRKKHSEIKCTEFFGFRKIVSMDDITDILYHLAREQMYREFRTEDFIA</sequence>
<feature type="region of interest" description="Disordered" evidence="1">
    <location>
        <begin position="218"/>
        <end position="261"/>
    </location>
</feature>
<feature type="compositionally biased region" description="Polar residues" evidence="1">
    <location>
        <begin position="170"/>
        <end position="182"/>
    </location>
</feature>
<feature type="region of interest" description="Disordered" evidence="1">
    <location>
        <begin position="51"/>
        <end position="182"/>
    </location>
</feature>
<feature type="compositionally biased region" description="Basic and acidic residues" evidence="1">
    <location>
        <begin position="252"/>
        <end position="261"/>
    </location>
</feature>
<keyword evidence="2" id="KW-1185">Reference proteome</keyword>
<feature type="compositionally biased region" description="Basic residues" evidence="1">
    <location>
        <begin position="232"/>
        <end position="251"/>
    </location>
</feature>
<evidence type="ECO:0000313" key="3">
    <source>
        <dbReference type="WBParaSite" id="PgR194_g004_t03"/>
    </source>
</evidence>